<evidence type="ECO:0000256" key="1">
    <source>
        <dbReference type="ARBA" id="ARBA00011079"/>
    </source>
</evidence>
<dbReference type="Gene3D" id="3.40.50.1820">
    <property type="entry name" value="alpha/beta hydrolase"/>
    <property type="match status" value="1"/>
</dbReference>
<evidence type="ECO:0000313" key="7">
    <source>
        <dbReference type="EMBL" id="KRX10814.1"/>
    </source>
</evidence>
<evidence type="ECO:0000256" key="6">
    <source>
        <dbReference type="SAM" id="SignalP"/>
    </source>
</evidence>
<keyword evidence="4" id="KW-0378">Hydrolase</keyword>
<dbReference type="AlphaFoldDB" id="A0A0V0R8L4"/>
<sequence>MIKQLFIILAIVFIAQSLKPSDVVQTQLWFDNQLVNHDDPLSNATFSQRYWVIDQFYKPKTGPVILYICGEYTCPGLPEERLWPAEIAQMYGGLILVLEHRYYGESLPFGSESLEFDKMNLLTLDQALSDLAYFIRWVKKYGVHKVQSTSPWFTIGGSYPGAMSAWFRYKYPHLTVGAIASSAVVNAITDFYQFDEQIRTSANLSGEWCSQAIHDLNFNAQKQLEGENAEEFLKNFNATHVDYGQFLFYYADIFVEKIQYGERTWLCNNLQGKTLEEQNQWVIDLVNEEGITVDGYASYYLKDTKIDKKDPQSSRQWLYQYCTQFGWFQTPPKDTSKSMRGTWVNLTMYDGLCQQSFENHKMWPTVDRINNEYGAKKLEAFNIVMTDGVEDPWKWAGILKTNDKNIQAVEIVCEDCAHCVDLYTPRDDDAYALKAARELEIEEISRWIYEYNQKYGYDYTYEPIEELFNQIRNQKTQQLVQE</sequence>
<gene>
    <name evidence="7" type="ORF">PPERSA_00984</name>
</gene>
<dbReference type="InterPro" id="IPR008758">
    <property type="entry name" value="Peptidase_S28"/>
</dbReference>
<dbReference type="PANTHER" id="PTHR11010:SF11">
    <property type="entry name" value="THYMUS-SPECIFIC SERINE PROTEASE"/>
    <property type="match status" value="1"/>
</dbReference>
<dbReference type="Pfam" id="PF05577">
    <property type="entry name" value="Peptidase_S28"/>
    <property type="match status" value="1"/>
</dbReference>
<keyword evidence="5" id="KW-0325">Glycoprotein</keyword>
<evidence type="ECO:0000313" key="8">
    <source>
        <dbReference type="Proteomes" id="UP000054937"/>
    </source>
</evidence>
<dbReference type="Gene3D" id="1.20.120.980">
    <property type="entry name" value="Serine carboxypeptidase S28, SKS domain"/>
    <property type="match status" value="1"/>
</dbReference>
<dbReference type="OrthoDB" id="406761at2759"/>
<reference evidence="7 8" key="1">
    <citation type="journal article" date="2015" name="Sci. Rep.">
        <title>Genome of the facultative scuticociliatosis pathogen Pseudocohnilembus persalinus provides insight into its virulence through horizontal gene transfer.</title>
        <authorList>
            <person name="Xiong J."/>
            <person name="Wang G."/>
            <person name="Cheng J."/>
            <person name="Tian M."/>
            <person name="Pan X."/>
            <person name="Warren A."/>
            <person name="Jiang C."/>
            <person name="Yuan D."/>
            <person name="Miao W."/>
        </authorList>
    </citation>
    <scope>NUCLEOTIDE SEQUENCE [LARGE SCALE GENOMIC DNA]</scope>
    <source>
        <strain evidence="7">36N120E</strain>
    </source>
</reference>
<dbReference type="PANTHER" id="PTHR11010">
    <property type="entry name" value="PROTEASE S28 PRO-X CARBOXYPEPTIDASE-RELATED"/>
    <property type="match status" value="1"/>
</dbReference>
<dbReference type="EMBL" id="LDAU01000019">
    <property type="protein sequence ID" value="KRX10814.1"/>
    <property type="molecule type" value="Genomic_DNA"/>
</dbReference>
<dbReference type="GO" id="GO:0070008">
    <property type="term" value="F:serine-type exopeptidase activity"/>
    <property type="evidence" value="ECO:0007669"/>
    <property type="project" value="InterPro"/>
</dbReference>
<comment type="similarity">
    <text evidence="1">Belongs to the peptidase S28 family.</text>
</comment>
<organism evidence="7 8">
    <name type="scientific">Pseudocohnilembus persalinus</name>
    <name type="common">Ciliate</name>
    <dbReference type="NCBI Taxonomy" id="266149"/>
    <lineage>
        <taxon>Eukaryota</taxon>
        <taxon>Sar</taxon>
        <taxon>Alveolata</taxon>
        <taxon>Ciliophora</taxon>
        <taxon>Intramacronucleata</taxon>
        <taxon>Oligohymenophorea</taxon>
        <taxon>Scuticociliatia</taxon>
        <taxon>Philasterida</taxon>
        <taxon>Pseudocohnilembidae</taxon>
        <taxon>Pseudocohnilembus</taxon>
    </lineage>
</organism>
<dbReference type="Proteomes" id="UP000054937">
    <property type="component" value="Unassembled WGS sequence"/>
</dbReference>
<evidence type="ECO:0000256" key="5">
    <source>
        <dbReference type="ARBA" id="ARBA00023180"/>
    </source>
</evidence>
<name>A0A0V0R8L4_PSEPJ</name>
<comment type="caution">
    <text evidence="7">The sequence shown here is derived from an EMBL/GenBank/DDBJ whole genome shotgun (WGS) entry which is preliminary data.</text>
</comment>
<evidence type="ECO:0000256" key="3">
    <source>
        <dbReference type="ARBA" id="ARBA00022729"/>
    </source>
</evidence>
<evidence type="ECO:0000256" key="4">
    <source>
        <dbReference type="ARBA" id="ARBA00022801"/>
    </source>
</evidence>
<dbReference type="SUPFAM" id="SSF53474">
    <property type="entry name" value="alpha/beta-Hydrolases"/>
    <property type="match status" value="1"/>
</dbReference>
<feature type="chain" id="PRO_5006867772" description="Serine carboxypeptidase S28 family protein" evidence="6">
    <location>
        <begin position="18"/>
        <end position="482"/>
    </location>
</feature>
<feature type="signal peptide" evidence="6">
    <location>
        <begin position="1"/>
        <end position="17"/>
    </location>
</feature>
<keyword evidence="8" id="KW-1185">Reference proteome</keyword>
<accession>A0A0V0R8L4</accession>
<dbReference type="OMA" id="ETRWFTL"/>
<keyword evidence="2" id="KW-0645">Protease</keyword>
<dbReference type="InParanoid" id="A0A0V0R8L4"/>
<evidence type="ECO:0008006" key="9">
    <source>
        <dbReference type="Google" id="ProtNLM"/>
    </source>
</evidence>
<keyword evidence="3 6" id="KW-0732">Signal</keyword>
<proteinExistence type="inferred from homology"/>
<dbReference type="GO" id="GO:0006508">
    <property type="term" value="P:proteolysis"/>
    <property type="evidence" value="ECO:0007669"/>
    <property type="project" value="UniProtKB-KW"/>
</dbReference>
<dbReference type="GO" id="GO:0008239">
    <property type="term" value="F:dipeptidyl-peptidase activity"/>
    <property type="evidence" value="ECO:0007669"/>
    <property type="project" value="TreeGrafter"/>
</dbReference>
<protein>
    <recommendedName>
        <fullName evidence="9">Serine carboxypeptidase S28 family protein</fullName>
    </recommendedName>
</protein>
<dbReference type="InterPro" id="IPR042269">
    <property type="entry name" value="Ser_carbopepase_S28_SKS"/>
</dbReference>
<evidence type="ECO:0000256" key="2">
    <source>
        <dbReference type="ARBA" id="ARBA00022670"/>
    </source>
</evidence>
<dbReference type="InterPro" id="IPR029058">
    <property type="entry name" value="AB_hydrolase_fold"/>
</dbReference>